<evidence type="ECO:0000313" key="1">
    <source>
        <dbReference type="EMBL" id="GEB19742.1"/>
    </source>
</evidence>
<dbReference type="EMBL" id="BJMD01000014">
    <property type="protein sequence ID" value="GEB19742.1"/>
    <property type="molecule type" value="Genomic_DNA"/>
</dbReference>
<protein>
    <submittedName>
        <fullName evidence="1">Uncharacterized protein</fullName>
    </submittedName>
</protein>
<dbReference type="Proteomes" id="UP000317715">
    <property type="component" value="Unassembled WGS sequence"/>
</dbReference>
<keyword evidence="2" id="KW-1185">Reference proteome</keyword>
<sequence>MDSGAHSGPFLQPIRGRRHKEGSIEAPELLPAIGVVDDLKSSGPLGVHGFHVMELYRRPTGDYETIAA</sequence>
<evidence type="ECO:0000313" key="2">
    <source>
        <dbReference type="Proteomes" id="UP000317715"/>
    </source>
</evidence>
<reference evidence="1 2" key="1">
    <citation type="submission" date="2019-06" db="EMBL/GenBank/DDBJ databases">
        <title>Whole genome shotgun sequence of Paenarthrobacter aurescens NBRC 12136.</title>
        <authorList>
            <person name="Hosoyama A."/>
            <person name="Uohara A."/>
            <person name="Ohji S."/>
            <person name="Ichikawa N."/>
        </authorList>
    </citation>
    <scope>NUCLEOTIDE SEQUENCE [LARGE SCALE GENOMIC DNA]</scope>
    <source>
        <strain evidence="1 2">NBRC 12136</strain>
    </source>
</reference>
<accession>A0A4Y3NDH7</accession>
<gene>
    <name evidence="1" type="ORF">AAU01_24970</name>
</gene>
<name>A0A4Y3NDH7_PAEAU</name>
<comment type="caution">
    <text evidence="1">The sequence shown here is derived from an EMBL/GenBank/DDBJ whole genome shotgun (WGS) entry which is preliminary data.</text>
</comment>
<dbReference type="AlphaFoldDB" id="A0A4Y3NDH7"/>
<proteinExistence type="predicted"/>
<organism evidence="1 2">
    <name type="scientific">Paenarthrobacter aurescens</name>
    <name type="common">Arthrobacter aurescens</name>
    <dbReference type="NCBI Taxonomy" id="43663"/>
    <lineage>
        <taxon>Bacteria</taxon>
        <taxon>Bacillati</taxon>
        <taxon>Actinomycetota</taxon>
        <taxon>Actinomycetes</taxon>
        <taxon>Micrococcales</taxon>
        <taxon>Micrococcaceae</taxon>
        <taxon>Paenarthrobacter</taxon>
    </lineage>
</organism>